<comment type="cofactor">
    <cofactor evidence="1">
        <name>Mg(2+)</name>
        <dbReference type="ChEBI" id="CHEBI:18420"/>
    </cofactor>
</comment>
<evidence type="ECO:0000313" key="8">
    <source>
        <dbReference type="EMBL" id="QST78929.1"/>
    </source>
</evidence>
<evidence type="ECO:0000256" key="4">
    <source>
        <dbReference type="ARBA" id="ARBA00022842"/>
    </source>
</evidence>
<dbReference type="Gene3D" id="3.90.79.10">
    <property type="entry name" value="Nucleoside Triphosphate Pyrophosphohydrolase"/>
    <property type="match status" value="1"/>
</dbReference>
<feature type="domain" description="Nudix hydrolase" evidence="7">
    <location>
        <begin position="236"/>
        <end position="368"/>
    </location>
</feature>
<feature type="compositionally biased region" description="Low complexity" evidence="6">
    <location>
        <begin position="1"/>
        <end position="13"/>
    </location>
</feature>
<dbReference type="EMBL" id="CP048261">
    <property type="protein sequence ID" value="QST78929.1"/>
    <property type="molecule type" value="Genomic_DNA"/>
</dbReference>
<dbReference type="SUPFAM" id="SSF55811">
    <property type="entry name" value="Nudix"/>
    <property type="match status" value="1"/>
</dbReference>
<reference evidence="8" key="2">
    <citation type="submission" date="2020-01" db="EMBL/GenBank/DDBJ databases">
        <authorList>
            <person name="Algora L."/>
            <person name="Schniete J.K."/>
            <person name="MacFadyen A."/>
            <person name="Hoskisson P.A."/>
            <person name="Hunter I.S."/>
            <person name="Herron P.R."/>
        </authorList>
    </citation>
    <scope>NUCLEOTIDE SEQUENCE</scope>
    <source>
        <strain evidence="8">ATCC 10970</strain>
    </source>
</reference>
<dbReference type="AlphaFoldDB" id="A0A8A1UG06"/>
<evidence type="ECO:0000256" key="2">
    <source>
        <dbReference type="ARBA" id="ARBA00005582"/>
    </source>
</evidence>
<dbReference type="CDD" id="cd02440">
    <property type="entry name" value="AdoMet_MTases"/>
    <property type="match status" value="1"/>
</dbReference>
<dbReference type="Pfam" id="PF00293">
    <property type="entry name" value="NUDIX"/>
    <property type="match status" value="1"/>
</dbReference>
<dbReference type="GO" id="GO:0032259">
    <property type="term" value="P:methylation"/>
    <property type="evidence" value="ECO:0007669"/>
    <property type="project" value="UniProtKB-KW"/>
</dbReference>
<accession>A0A8A1UG06</accession>
<evidence type="ECO:0000256" key="5">
    <source>
        <dbReference type="RuleBase" id="RU003476"/>
    </source>
</evidence>
<dbReference type="Pfam" id="PF13489">
    <property type="entry name" value="Methyltransf_23"/>
    <property type="match status" value="1"/>
</dbReference>
<dbReference type="GO" id="GO:0016787">
    <property type="term" value="F:hydrolase activity"/>
    <property type="evidence" value="ECO:0007669"/>
    <property type="project" value="UniProtKB-KW"/>
</dbReference>
<dbReference type="Proteomes" id="UP000011074">
    <property type="component" value="Chromosome"/>
</dbReference>
<keyword evidence="8" id="KW-0489">Methyltransferase</keyword>
<dbReference type="InterPro" id="IPR020476">
    <property type="entry name" value="Nudix_hydrolase"/>
</dbReference>
<dbReference type="InterPro" id="IPR029063">
    <property type="entry name" value="SAM-dependent_MTases_sf"/>
</dbReference>
<keyword evidence="3 5" id="KW-0378">Hydrolase</keyword>
<evidence type="ECO:0000259" key="7">
    <source>
        <dbReference type="PROSITE" id="PS51462"/>
    </source>
</evidence>
<dbReference type="InterPro" id="IPR020084">
    <property type="entry name" value="NUDIX_hydrolase_CS"/>
</dbReference>
<dbReference type="InterPro" id="IPR000086">
    <property type="entry name" value="NUDIX_hydrolase_dom"/>
</dbReference>
<dbReference type="InterPro" id="IPR015797">
    <property type="entry name" value="NUDIX_hydrolase-like_dom_sf"/>
</dbReference>
<organism evidence="8 9">
    <name type="scientific">Streptomyces rimosus subsp. rimosus (strain ATCC 10970 / DSM 40260 / JCM 4667 / NRRL 2234)</name>
    <dbReference type="NCBI Taxonomy" id="1265868"/>
    <lineage>
        <taxon>Bacteria</taxon>
        <taxon>Bacillati</taxon>
        <taxon>Actinomycetota</taxon>
        <taxon>Actinomycetes</taxon>
        <taxon>Kitasatosporales</taxon>
        <taxon>Streptomycetaceae</taxon>
        <taxon>Streptomyces</taxon>
    </lineage>
</organism>
<dbReference type="PRINTS" id="PR00502">
    <property type="entry name" value="NUDIXFAMILY"/>
</dbReference>
<name>A0A8A1UG06_STRR1</name>
<evidence type="ECO:0000256" key="1">
    <source>
        <dbReference type="ARBA" id="ARBA00001946"/>
    </source>
</evidence>
<dbReference type="Gene3D" id="3.40.50.150">
    <property type="entry name" value="Vaccinia Virus protein VP39"/>
    <property type="match status" value="1"/>
</dbReference>
<dbReference type="PROSITE" id="PS51462">
    <property type="entry name" value="NUDIX"/>
    <property type="match status" value="1"/>
</dbReference>
<protein>
    <submittedName>
        <fullName evidence="8">Methyltransferase domain-containing protein</fullName>
    </submittedName>
</protein>
<proteinExistence type="inferred from homology"/>
<comment type="similarity">
    <text evidence="2 5">Belongs to the Nudix hydrolase family.</text>
</comment>
<evidence type="ECO:0000313" key="9">
    <source>
        <dbReference type="Proteomes" id="UP000011074"/>
    </source>
</evidence>
<keyword evidence="4" id="KW-0460">Magnesium</keyword>
<dbReference type="SUPFAM" id="SSF53335">
    <property type="entry name" value="S-adenosyl-L-methionine-dependent methyltransferases"/>
    <property type="match status" value="1"/>
</dbReference>
<reference evidence="8" key="3">
    <citation type="journal article" date="2021" name="bioRxiv">
        <title>Bilateral symmetry of linear streptomycete chromosomes.</title>
        <authorList>
            <person name="Algora-Gallardo L."/>
            <person name="Schniete J.K."/>
            <person name="Mark D.R."/>
            <person name="Hunter I.S."/>
            <person name="Herron P.R."/>
        </authorList>
    </citation>
    <scope>NUCLEOTIDE SEQUENCE</scope>
    <source>
        <strain evidence="8">ATCC 10970</strain>
    </source>
</reference>
<evidence type="ECO:0000256" key="6">
    <source>
        <dbReference type="SAM" id="MobiDB-lite"/>
    </source>
</evidence>
<gene>
    <name evidence="8" type="ORF">SRIM_000920</name>
</gene>
<feature type="region of interest" description="Disordered" evidence="6">
    <location>
        <begin position="1"/>
        <end position="41"/>
    </location>
</feature>
<dbReference type="GO" id="GO:0008168">
    <property type="term" value="F:methyltransferase activity"/>
    <property type="evidence" value="ECO:0007669"/>
    <property type="project" value="UniProtKB-KW"/>
</dbReference>
<reference evidence="8" key="1">
    <citation type="submission" date="2012-12" db="EMBL/GenBank/DDBJ databases">
        <authorList>
            <person name="Pethick F.E."/>
            <person name="MacFadyen A.C."/>
            <person name="Tang Z."/>
            <person name="Sangal V."/>
            <person name="Tze-Tze L."/>
            <person name="Chu J."/>
            <person name="Guo M."/>
            <person name="Kirby R."/>
            <person name="Hoskisson P.A."/>
            <person name="Herron P.R."/>
            <person name="Hunter I.S."/>
        </authorList>
    </citation>
    <scope>NUCLEOTIDE SEQUENCE</scope>
    <source>
        <strain evidence="8">ATCC 10970</strain>
    </source>
</reference>
<dbReference type="CDD" id="cd04678">
    <property type="entry name" value="NUDIX_MTH2_Nudt15"/>
    <property type="match status" value="1"/>
</dbReference>
<dbReference type="PROSITE" id="PS00893">
    <property type="entry name" value="NUDIX_BOX"/>
    <property type="match status" value="1"/>
</dbReference>
<dbReference type="PANTHER" id="PTHR43046">
    <property type="entry name" value="GDP-MANNOSE MANNOSYL HYDROLASE"/>
    <property type="match status" value="1"/>
</dbReference>
<evidence type="ECO:0000256" key="3">
    <source>
        <dbReference type="ARBA" id="ARBA00022801"/>
    </source>
</evidence>
<sequence>MSTGSGSDTGVSTRAESGACTGTRAATESTPGSGWDEHYRQGKSFRPLGERERVLLASRVPARAGAVALDVGCGRGELARHLAATGYRVDAVDYSPAAIAAAQEEMHAHGDSDDDADGVVTYVHLDIERDRLAALPQPAYDLITFRLSYAFVQDRTRVLHRLRERLRPGGALCVITPVADAVPPGKRGIALDEEEIALLSAGWDTAERYDAEGLALLVLRGPLRTPVAFGNRGKPAPHALTGAGAVVTDETGRVLLGRSVHGLWELPGGKNAGGESFVRAAVRELEEETGLRAEAADARLVAMVMDEIHGMPRVTAAVRITAYTGAPVVREPELVRRWEWHEVADLPALAGGLFVPSAHVLETVWPGSLPGLPPVHRYQVVEAAPS</sequence>
<keyword evidence="8" id="KW-0808">Transferase</keyword>
<dbReference type="PANTHER" id="PTHR43046:SF12">
    <property type="entry name" value="GDP-MANNOSE MANNOSYL HYDROLASE"/>
    <property type="match status" value="1"/>
</dbReference>